<comment type="caution">
    <text evidence="1">The sequence shown here is derived from an EMBL/GenBank/DDBJ whole genome shotgun (WGS) entry which is preliminary data.</text>
</comment>
<evidence type="ECO:0000313" key="1">
    <source>
        <dbReference type="EMBL" id="KAF5768725.1"/>
    </source>
</evidence>
<sequence length="49" mass="5738">MPHMVSLLRGRFLRNERPVDEERLPSVAATKLVQLRQRHSLWSQGRVSV</sequence>
<evidence type="ECO:0000313" key="2">
    <source>
        <dbReference type="Proteomes" id="UP000215914"/>
    </source>
</evidence>
<keyword evidence="2" id="KW-1185">Reference proteome</keyword>
<dbReference type="AlphaFoldDB" id="A0A9K3E8D6"/>
<dbReference type="Proteomes" id="UP000215914">
    <property type="component" value="Unassembled WGS sequence"/>
</dbReference>
<organism evidence="1 2">
    <name type="scientific">Helianthus annuus</name>
    <name type="common">Common sunflower</name>
    <dbReference type="NCBI Taxonomy" id="4232"/>
    <lineage>
        <taxon>Eukaryota</taxon>
        <taxon>Viridiplantae</taxon>
        <taxon>Streptophyta</taxon>
        <taxon>Embryophyta</taxon>
        <taxon>Tracheophyta</taxon>
        <taxon>Spermatophyta</taxon>
        <taxon>Magnoliopsida</taxon>
        <taxon>eudicotyledons</taxon>
        <taxon>Gunneridae</taxon>
        <taxon>Pentapetalae</taxon>
        <taxon>asterids</taxon>
        <taxon>campanulids</taxon>
        <taxon>Asterales</taxon>
        <taxon>Asteraceae</taxon>
        <taxon>Asteroideae</taxon>
        <taxon>Heliantheae alliance</taxon>
        <taxon>Heliantheae</taxon>
        <taxon>Helianthus</taxon>
    </lineage>
</organism>
<reference evidence="1" key="1">
    <citation type="journal article" date="2017" name="Nature">
        <title>The sunflower genome provides insights into oil metabolism, flowering and Asterid evolution.</title>
        <authorList>
            <person name="Badouin H."/>
            <person name="Gouzy J."/>
            <person name="Grassa C.J."/>
            <person name="Murat F."/>
            <person name="Staton S.E."/>
            <person name="Cottret L."/>
            <person name="Lelandais-Briere C."/>
            <person name="Owens G.L."/>
            <person name="Carrere S."/>
            <person name="Mayjonade B."/>
            <person name="Legrand L."/>
            <person name="Gill N."/>
            <person name="Kane N.C."/>
            <person name="Bowers J.E."/>
            <person name="Hubner S."/>
            <person name="Bellec A."/>
            <person name="Berard A."/>
            <person name="Berges H."/>
            <person name="Blanchet N."/>
            <person name="Boniface M.C."/>
            <person name="Brunel D."/>
            <person name="Catrice O."/>
            <person name="Chaidir N."/>
            <person name="Claudel C."/>
            <person name="Donnadieu C."/>
            <person name="Faraut T."/>
            <person name="Fievet G."/>
            <person name="Helmstetter N."/>
            <person name="King M."/>
            <person name="Knapp S.J."/>
            <person name="Lai Z."/>
            <person name="Le Paslier M.C."/>
            <person name="Lippi Y."/>
            <person name="Lorenzon L."/>
            <person name="Mandel J.R."/>
            <person name="Marage G."/>
            <person name="Marchand G."/>
            <person name="Marquand E."/>
            <person name="Bret-Mestries E."/>
            <person name="Morien E."/>
            <person name="Nambeesan S."/>
            <person name="Nguyen T."/>
            <person name="Pegot-Espagnet P."/>
            <person name="Pouilly N."/>
            <person name="Raftis F."/>
            <person name="Sallet E."/>
            <person name="Schiex T."/>
            <person name="Thomas J."/>
            <person name="Vandecasteele C."/>
            <person name="Vares D."/>
            <person name="Vear F."/>
            <person name="Vautrin S."/>
            <person name="Crespi M."/>
            <person name="Mangin B."/>
            <person name="Burke J.M."/>
            <person name="Salse J."/>
            <person name="Munos S."/>
            <person name="Vincourt P."/>
            <person name="Rieseberg L.H."/>
            <person name="Langlade N.B."/>
        </authorList>
    </citation>
    <scope>NUCLEOTIDE SEQUENCE</scope>
    <source>
        <tissue evidence="1">Leaves</tissue>
    </source>
</reference>
<accession>A0A9K3E8D6</accession>
<name>A0A9K3E8D6_HELAN</name>
<protein>
    <submittedName>
        <fullName evidence="1">Uncharacterized protein</fullName>
    </submittedName>
</protein>
<dbReference type="Gramene" id="mRNA:HanXRQr2_Chr14g0639851">
    <property type="protein sequence ID" value="mRNA:HanXRQr2_Chr14g0639851"/>
    <property type="gene ID" value="HanXRQr2_Chr14g0639851"/>
</dbReference>
<gene>
    <name evidence="1" type="ORF">HanXRQr2_Chr14g0639851</name>
</gene>
<reference evidence="1" key="2">
    <citation type="submission" date="2020-06" db="EMBL/GenBank/DDBJ databases">
        <title>Helianthus annuus Genome sequencing and assembly Release 2.</title>
        <authorList>
            <person name="Gouzy J."/>
            <person name="Langlade N."/>
            <person name="Munos S."/>
        </authorList>
    </citation>
    <scope>NUCLEOTIDE SEQUENCE</scope>
    <source>
        <tissue evidence="1">Leaves</tissue>
    </source>
</reference>
<dbReference type="EMBL" id="MNCJ02000329">
    <property type="protein sequence ID" value="KAF5768725.1"/>
    <property type="molecule type" value="Genomic_DNA"/>
</dbReference>
<proteinExistence type="predicted"/>